<dbReference type="InterPro" id="IPR011032">
    <property type="entry name" value="GroES-like_sf"/>
</dbReference>
<evidence type="ECO:0000256" key="2">
    <source>
        <dbReference type="ARBA" id="ARBA00023002"/>
    </source>
</evidence>
<dbReference type="SMART" id="SM00829">
    <property type="entry name" value="PKS_ER"/>
    <property type="match status" value="1"/>
</dbReference>
<dbReference type="PANTHER" id="PTHR48106:SF18">
    <property type="entry name" value="QUINONE OXIDOREDUCTASE PIG3"/>
    <property type="match status" value="1"/>
</dbReference>
<evidence type="ECO:0000256" key="1">
    <source>
        <dbReference type="ARBA" id="ARBA00022857"/>
    </source>
</evidence>
<dbReference type="EMBL" id="RSCD01000020">
    <property type="protein sequence ID" value="RSH85335.1"/>
    <property type="molecule type" value="Genomic_DNA"/>
</dbReference>
<dbReference type="SUPFAM" id="SSF51735">
    <property type="entry name" value="NAD(P)-binding Rossmann-fold domains"/>
    <property type="match status" value="1"/>
</dbReference>
<dbReference type="GO" id="GO:0070402">
    <property type="term" value="F:NADPH binding"/>
    <property type="evidence" value="ECO:0007669"/>
    <property type="project" value="TreeGrafter"/>
</dbReference>
<proteinExistence type="predicted"/>
<dbReference type="STRING" id="1890683.A0A427Y2Z1"/>
<organism evidence="4 5">
    <name type="scientific">Saitozyma podzolica</name>
    <dbReference type="NCBI Taxonomy" id="1890683"/>
    <lineage>
        <taxon>Eukaryota</taxon>
        <taxon>Fungi</taxon>
        <taxon>Dikarya</taxon>
        <taxon>Basidiomycota</taxon>
        <taxon>Agaricomycotina</taxon>
        <taxon>Tremellomycetes</taxon>
        <taxon>Tremellales</taxon>
        <taxon>Trimorphomycetaceae</taxon>
        <taxon>Saitozyma</taxon>
    </lineage>
</organism>
<dbReference type="InterPro" id="IPR013149">
    <property type="entry name" value="ADH-like_C"/>
</dbReference>
<accession>A0A427Y2Z1</accession>
<gene>
    <name evidence="4" type="ORF">EHS25_004731</name>
</gene>
<dbReference type="Proteomes" id="UP000279259">
    <property type="component" value="Unassembled WGS sequence"/>
</dbReference>
<keyword evidence="1" id="KW-0521">NADP</keyword>
<keyword evidence="2" id="KW-0560">Oxidoreductase</keyword>
<dbReference type="AlphaFoldDB" id="A0A427Y2Z1"/>
<dbReference type="GO" id="GO:0016651">
    <property type="term" value="F:oxidoreductase activity, acting on NAD(P)H"/>
    <property type="evidence" value="ECO:0007669"/>
    <property type="project" value="TreeGrafter"/>
</dbReference>
<comment type="caution">
    <text evidence="4">The sequence shown here is derived from an EMBL/GenBank/DDBJ whole genome shotgun (WGS) entry which is preliminary data.</text>
</comment>
<dbReference type="InterPro" id="IPR020843">
    <property type="entry name" value="ER"/>
</dbReference>
<dbReference type="PANTHER" id="PTHR48106">
    <property type="entry name" value="QUINONE OXIDOREDUCTASE PIG3-RELATED"/>
    <property type="match status" value="1"/>
</dbReference>
<feature type="domain" description="Enoyl reductase (ER)" evidence="3">
    <location>
        <begin position="105"/>
        <end position="416"/>
    </location>
</feature>
<dbReference type="OrthoDB" id="203908at2759"/>
<name>A0A427Y2Z1_9TREE</name>
<protein>
    <recommendedName>
        <fullName evidence="3">Enoyl reductase (ER) domain-containing protein</fullName>
    </recommendedName>
</protein>
<dbReference type="Pfam" id="PF08240">
    <property type="entry name" value="ADH_N"/>
    <property type="match status" value="1"/>
</dbReference>
<dbReference type="Gene3D" id="3.90.180.10">
    <property type="entry name" value="Medium-chain alcohol dehydrogenases, catalytic domain"/>
    <property type="match status" value="1"/>
</dbReference>
<evidence type="ECO:0000259" key="3">
    <source>
        <dbReference type="SMART" id="SM00829"/>
    </source>
</evidence>
<evidence type="ECO:0000313" key="4">
    <source>
        <dbReference type="EMBL" id="RSH85335.1"/>
    </source>
</evidence>
<dbReference type="SUPFAM" id="SSF50129">
    <property type="entry name" value="GroES-like"/>
    <property type="match status" value="1"/>
</dbReference>
<dbReference type="Pfam" id="PF00107">
    <property type="entry name" value="ADH_zinc_N"/>
    <property type="match status" value="1"/>
</dbReference>
<dbReference type="InterPro" id="IPR036291">
    <property type="entry name" value="NAD(P)-bd_dom_sf"/>
</dbReference>
<dbReference type="InterPro" id="IPR013154">
    <property type="entry name" value="ADH-like_N"/>
</dbReference>
<sequence>MKVSSHGPHQGPEAQSAPSHFYRVLDASHEGRASVPIGLDRPGPAVSTKQVGLDAPANTWNGVPRHVTQRGGGRARSTDLEELVHSLTPTTISSTVEAVVISKFGGPEVLEIRRVPKHVPANGEVLIRVKAFGLNHAESHMRKGEWDEWNPISGIECSGIVEACPGGEFAVGSTVIGVMGGMGRSRPGGYGDFVSVPATNVVSVKTGLAWQELAAIPEVYATVYSCLFTILDLQRGETLLIRGATSTVGQAALHLAVDAGAKVTATTRREARFDLLRKMGATEVIKESSGLAKVLPKSRVFDKVLNLVGNCVLLESIDITRVGGRMLQAGWLGGLAPVEDFNPMLQMKPGVHFSLFHSKVLGTADFPMSRIPLQEIAVKIEQGAWEAKPAYVFHIRDIRKAHELLDSGDAGGKIVVVRE</sequence>
<keyword evidence="5" id="KW-1185">Reference proteome</keyword>
<reference evidence="4 5" key="1">
    <citation type="submission" date="2018-11" db="EMBL/GenBank/DDBJ databases">
        <title>Genome sequence of Saitozyma podzolica DSM 27192.</title>
        <authorList>
            <person name="Aliyu H."/>
            <person name="Gorte O."/>
            <person name="Ochsenreither K."/>
        </authorList>
    </citation>
    <scope>NUCLEOTIDE SEQUENCE [LARGE SCALE GENOMIC DNA]</scope>
    <source>
        <strain evidence="4 5">DSM 27192</strain>
    </source>
</reference>
<dbReference type="Gene3D" id="3.40.50.720">
    <property type="entry name" value="NAD(P)-binding Rossmann-like Domain"/>
    <property type="match status" value="1"/>
</dbReference>
<evidence type="ECO:0000313" key="5">
    <source>
        <dbReference type="Proteomes" id="UP000279259"/>
    </source>
</evidence>